<dbReference type="Proteomes" id="UP000050911">
    <property type="component" value="Unassembled WGS sequence"/>
</dbReference>
<evidence type="ECO:0000313" key="3">
    <source>
        <dbReference type="Proteomes" id="UP000050911"/>
    </source>
</evidence>
<protein>
    <submittedName>
        <fullName evidence="2">Uncharacterized protein</fullName>
    </submittedName>
</protein>
<name>A0A0R1HMC5_9LACO</name>
<feature type="signal peptide" evidence="1">
    <location>
        <begin position="1"/>
        <end position="35"/>
    </location>
</feature>
<dbReference type="OrthoDB" id="2328569at2"/>
<dbReference type="RefSeq" id="WP_056942809.1">
    <property type="nucleotide sequence ID" value="NZ_AZCX01000007.1"/>
</dbReference>
<sequence>MFKTNAKRRHLFLVAAATLSLGFVSLASHPTQTQAASSKTFSASQTAGLTGYYSSTKAGYAFHWKYLQSSKGIQRVLIFGDFKKPTVMVAVPTKLASQSKDKRTLKFTVKTANSKGKLSKTNYSFYIKKQSATQFTVKLKSYSTGKLPSTSGTAYRFTRTSSSPATKLTNEWTRDALTKTYTKQVNANVEKQYQEALAAGKKVADPKTDATTQAKIKSTVDSAADKGVKQVIKNFNYNV</sequence>
<dbReference type="AlphaFoldDB" id="A0A0R1HMC5"/>
<dbReference type="PATRIC" id="fig|1302272.5.peg.2435"/>
<reference evidence="2 3" key="1">
    <citation type="journal article" date="2015" name="Genome Announc.">
        <title>Expanding the biotechnology potential of lactobacilli through comparative genomics of 213 strains and associated genera.</title>
        <authorList>
            <person name="Sun Z."/>
            <person name="Harris H.M."/>
            <person name="McCann A."/>
            <person name="Guo C."/>
            <person name="Argimon S."/>
            <person name="Zhang W."/>
            <person name="Yang X."/>
            <person name="Jeffery I.B."/>
            <person name="Cooney J.C."/>
            <person name="Kagawa T.F."/>
            <person name="Liu W."/>
            <person name="Song Y."/>
            <person name="Salvetti E."/>
            <person name="Wrobel A."/>
            <person name="Rasinkangas P."/>
            <person name="Parkhill J."/>
            <person name="Rea M.C."/>
            <person name="O'Sullivan O."/>
            <person name="Ritari J."/>
            <person name="Douillard F.P."/>
            <person name="Paul Ross R."/>
            <person name="Yang R."/>
            <person name="Briner A.E."/>
            <person name="Felis G.E."/>
            <person name="de Vos W.M."/>
            <person name="Barrangou R."/>
            <person name="Klaenhammer T.R."/>
            <person name="Caufield P.W."/>
            <person name="Cui Y."/>
            <person name="Zhang H."/>
            <person name="O'Toole P.W."/>
        </authorList>
    </citation>
    <scope>NUCLEOTIDE SEQUENCE [LARGE SCALE GENOMIC DNA]</scope>
    <source>
        <strain evidence="2 3">JCM 15530</strain>
    </source>
</reference>
<evidence type="ECO:0000313" key="2">
    <source>
        <dbReference type="EMBL" id="KRK47660.1"/>
    </source>
</evidence>
<gene>
    <name evidence="2" type="ORF">FC96_GL002384</name>
</gene>
<organism evidence="2 3">
    <name type="scientific">Secundilactobacillus kimchicus JCM 15530</name>
    <dbReference type="NCBI Taxonomy" id="1302272"/>
    <lineage>
        <taxon>Bacteria</taxon>
        <taxon>Bacillati</taxon>
        <taxon>Bacillota</taxon>
        <taxon>Bacilli</taxon>
        <taxon>Lactobacillales</taxon>
        <taxon>Lactobacillaceae</taxon>
        <taxon>Secundilactobacillus</taxon>
    </lineage>
</organism>
<accession>A0A0R1HMC5</accession>
<dbReference type="EMBL" id="AZCX01000007">
    <property type="protein sequence ID" value="KRK47660.1"/>
    <property type="molecule type" value="Genomic_DNA"/>
</dbReference>
<keyword evidence="1" id="KW-0732">Signal</keyword>
<evidence type="ECO:0000256" key="1">
    <source>
        <dbReference type="SAM" id="SignalP"/>
    </source>
</evidence>
<keyword evidence="3" id="KW-1185">Reference proteome</keyword>
<comment type="caution">
    <text evidence="2">The sequence shown here is derived from an EMBL/GenBank/DDBJ whole genome shotgun (WGS) entry which is preliminary data.</text>
</comment>
<proteinExistence type="predicted"/>
<feature type="chain" id="PRO_5006405212" evidence="1">
    <location>
        <begin position="36"/>
        <end position="239"/>
    </location>
</feature>